<proteinExistence type="predicted"/>
<keyword evidence="3" id="KW-1185">Reference proteome</keyword>
<organism evidence="2 3">
    <name type="scientific">Novosphingobium bradum</name>
    <dbReference type="NCBI Taxonomy" id="1737444"/>
    <lineage>
        <taxon>Bacteria</taxon>
        <taxon>Pseudomonadati</taxon>
        <taxon>Pseudomonadota</taxon>
        <taxon>Alphaproteobacteria</taxon>
        <taxon>Sphingomonadales</taxon>
        <taxon>Sphingomonadaceae</taxon>
        <taxon>Novosphingobium</taxon>
    </lineage>
</organism>
<dbReference type="EMBL" id="JBHRTQ010000007">
    <property type="protein sequence ID" value="MFC3174509.1"/>
    <property type="molecule type" value="Genomic_DNA"/>
</dbReference>
<keyword evidence="1" id="KW-0812">Transmembrane</keyword>
<keyword evidence="1" id="KW-0472">Membrane</keyword>
<dbReference type="Proteomes" id="UP001595604">
    <property type="component" value="Unassembled WGS sequence"/>
</dbReference>
<name>A0ABV7ISF1_9SPHN</name>
<protein>
    <submittedName>
        <fullName evidence="2">Uncharacterized protein</fullName>
    </submittedName>
</protein>
<accession>A0ABV7ISF1</accession>
<evidence type="ECO:0000313" key="2">
    <source>
        <dbReference type="EMBL" id="MFC3174509.1"/>
    </source>
</evidence>
<keyword evidence="1" id="KW-1133">Transmembrane helix</keyword>
<gene>
    <name evidence="2" type="ORF">ACFOD9_09610</name>
</gene>
<feature type="transmembrane region" description="Helical" evidence="1">
    <location>
        <begin position="37"/>
        <end position="57"/>
    </location>
</feature>
<dbReference type="RefSeq" id="WP_379509860.1">
    <property type="nucleotide sequence ID" value="NZ_JBHRTQ010000007.1"/>
</dbReference>
<evidence type="ECO:0000256" key="1">
    <source>
        <dbReference type="SAM" id="Phobius"/>
    </source>
</evidence>
<sequence>MTPIPTAAAAALAFLILLISCLALGLGVGTPQVHGPLFWAVSAGFAMQAVAAAVWLVRLIAVSLIDATSGGTGRRAAD</sequence>
<comment type="caution">
    <text evidence="2">The sequence shown here is derived from an EMBL/GenBank/DDBJ whole genome shotgun (WGS) entry which is preliminary data.</text>
</comment>
<evidence type="ECO:0000313" key="3">
    <source>
        <dbReference type="Proteomes" id="UP001595604"/>
    </source>
</evidence>
<reference evidence="3" key="1">
    <citation type="journal article" date="2019" name="Int. J. Syst. Evol. Microbiol.">
        <title>The Global Catalogue of Microorganisms (GCM) 10K type strain sequencing project: providing services to taxonomists for standard genome sequencing and annotation.</title>
        <authorList>
            <consortium name="The Broad Institute Genomics Platform"/>
            <consortium name="The Broad Institute Genome Sequencing Center for Infectious Disease"/>
            <person name="Wu L."/>
            <person name="Ma J."/>
        </authorList>
    </citation>
    <scope>NUCLEOTIDE SEQUENCE [LARGE SCALE GENOMIC DNA]</scope>
    <source>
        <strain evidence="3">KCTC 42984</strain>
    </source>
</reference>